<sequence length="107" mass="12438">MVGRAESIRIFRGMNLFDHVWVRAFFSGVFLSCLKTGNYRPPSPYPREAKVKFAWVLQVEYGVVGPVPGLQVERFIRRKIRTYLTWSSRPTINPKEKNSVIRPARLV</sequence>
<organism evidence="1">
    <name type="scientific">Cacopsylla melanoneura</name>
    <dbReference type="NCBI Taxonomy" id="428564"/>
    <lineage>
        <taxon>Eukaryota</taxon>
        <taxon>Metazoa</taxon>
        <taxon>Ecdysozoa</taxon>
        <taxon>Arthropoda</taxon>
        <taxon>Hexapoda</taxon>
        <taxon>Insecta</taxon>
        <taxon>Pterygota</taxon>
        <taxon>Neoptera</taxon>
        <taxon>Paraneoptera</taxon>
        <taxon>Hemiptera</taxon>
        <taxon>Sternorrhyncha</taxon>
        <taxon>Psylloidea</taxon>
        <taxon>Psyllidae</taxon>
        <taxon>Psyllinae</taxon>
        <taxon>Cacopsylla</taxon>
    </lineage>
</organism>
<accession>A0A8D8VP56</accession>
<reference evidence="1" key="1">
    <citation type="submission" date="2021-05" db="EMBL/GenBank/DDBJ databases">
        <authorList>
            <person name="Alioto T."/>
            <person name="Alioto T."/>
            <person name="Gomez Garrido J."/>
        </authorList>
    </citation>
    <scope>NUCLEOTIDE SEQUENCE</scope>
</reference>
<evidence type="ECO:0000313" key="1">
    <source>
        <dbReference type="EMBL" id="CAG6629448.1"/>
    </source>
</evidence>
<dbReference type="AlphaFoldDB" id="A0A8D8VP56"/>
<proteinExistence type="predicted"/>
<protein>
    <submittedName>
        <fullName evidence="1">Uncharacterized protein</fullName>
    </submittedName>
</protein>
<dbReference type="EMBL" id="HBUF01070820">
    <property type="protein sequence ID" value="CAG6629448.1"/>
    <property type="molecule type" value="Transcribed_RNA"/>
</dbReference>
<name>A0A8D8VP56_9HEMI</name>